<dbReference type="InterPro" id="IPR006059">
    <property type="entry name" value="SBP"/>
</dbReference>
<evidence type="ECO:0000256" key="2">
    <source>
        <dbReference type="ARBA" id="ARBA00008520"/>
    </source>
</evidence>
<evidence type="ECO:0000313" key="7">
    <source>
        <dbReference type="Proteomes" id="UP000826651"/>
    </source>
</evidence>
<proteinExistence type="inferred from homology"/>
<dbReference type="EMBL" id="JAGSHT010000011">
    <property type="protein sequence ID" value="MBZ2196813.1"/>
    <property type="molecule type" value="Genomic_DNA"/>
</dbReference>
<dbReference type="InterPro" id="IPR050490">
    <property type="entry name" value="Bact_solute-bd_prot1"/>
</dbReference>
<comment type="similarity">
    <text evidence="2">Belongs to the bacterial solute-binding protein 1 family.</text>
</comment>
<sequence length="459" mass="48983">MNIRTHSRRRGLASRVAKTSAALAAVALVAAGCSGTAEGDGRTAIDYWLWDANQLPAYQRCADAFEEQNPDLQIRISQYGWDDYWSKLTAGFVAGAGPDVFTDHLTRYPEYAQRGLLVDLSTLDATADIDAGGFQEGLADLWVGQDGGQYGMPKDFDTVALFYDRNVIEEAGLVPEDLESLDWNPEDGGSFEELLAHLSVDENGIRGDEEGFDPDNVAVYGYASNGSGGTDGQTAWSWLAASTGWEFTNADVWGTEYHYDDPRLQASLAWLFGLVDKGYMAPFEEVGTAPNPQQALGSGRAALSVNGSWMLGTYANLEGVDLGIASLPSGPIGHPVSMYNGLADSVSAQSPDPEEAARWVAFLGSDDCQNLVGEAGVVLPARPAGTEAAIEAFADRGLDVSPFTDLVDNGYTVYFPVTDAYGSISALGAPIMDEIYIGNRDVATLTEMNEEVNAILSGG</sequence>
<keyword evidence="7" id="KW-1185">Reference proteome</keyword>
<evidence type="ECO:0000256" key="4">
    <source>
        <dbReference type="ARBA" id="ARBA00022729"/>
    </source>
</evidence>
<evidence type="ECO:0000256" key="5">
    <source>
        <dbReference type="SAM" id="SignalP"/>
    </source>
</evidence>
<organism evidence="6 7">
    <name type="scientific">Occultella gossypii</name>
    <dbReference type="NCBI Taxonomy" id="2800820"/>
    <lineage>
        <taxon>Bacteria</taxon>
        <taxon>Bacillati</taxon>
        <taxon>Actinomycetota</taxon>
        <taxon>Actinomycetes</taxon>
        <taxon>Micrococcales</taxon>
        <taxon>Ruaniaceae</taxon>
        <taxon>Occultella</taxon>
    </lineage>
</organism>
<dbReference type="Proteomes" id="UP000826651">
    <property type="component" value="Unassembled WGS sequence"/>
</dbReference>
<feature type="chain" id="PRO_5046859306" evidence="5">
    <location>
        <begin position="25"/>
        <end position="459"/>
    </location>
</feature>
<dbReference type="PANTHER" id="PTHR43649">
    <property type="entry name" value="ARABINOSE-BINDING PROTEIN-RELATED"/>
    <property type="match status" value="1"/>
</dbReference>
<keyword evidence="4 5" id="KW-0732">Signal</keyword>
<dbReference type="RefSeq" id="WP_223406033.1">
    <property type="nucleotide sequence ID" value="NZ_JAGSHT010000011.1"/>
</dbReference>
<protein>
    <submittedName>
        <fullName evidence="6">Sugar ABC transporter substrate-binding protein</fullName>
    </submittedName>
</protein>
<dbReference type="Pfam" id="PF13416">
    <property type="entry name" value="SBP_bac_8"/>
    <property type="match status" value="1"/>
</dbReference>
<dbReference type="PROSITE" id="PS51257">
    <property type="entry name" value="PROKAR_LIPOPROTEIN"/>
    <property type="match status" value="1"/>
</dbReference>
<comment type="subcellular location">
    <subcellularLocation>
        <location evidence="1">Cell envelope</location>
    </subcellularLocation>
</comment>
<reference evidence="6 7" key="1">
    <citation type="submission" date="2021-04" db="EMBL/GenBank/DDBJ databases">
        <title>Ruania sp. nov., isolated from sandy soil of mangrove forest.</title>
        <authorList>
            <person name="Ge X."/>
            <person name="Huang R."/>
            <person name="Liu W."/>
        </authorList>
    </citation>
    <scope>NUCLEOTIDE SEQUENCE [LARGE SCALE GENOMIC DNA]</scope>
    <source>
        <strain evidence="6 7">N2-46</strain>
    </source>
</reference>
<gene>
    <name evidence="6" type="ORF">KCQ71_11655</name>
</gene>
<evidence type="ECO:0000313" key="6">
    <source>
        <dbReference type="EMBL" id="MBZ2196813.1"/>
    </source>
</evidence>
<dbReference type="PANTHER" id="PTHR43649:SF31">
    <property type="entry name" value="SN-GLYCEROL-3-PHOSPHATE-BINDING PERIPLASMIC PROTEIN UGPB"/>
    <property type="match status" value="1"/>
</dbReference>
<keyword evidence="3" id="KW-0813">Transport</keyword>
<comment type="caution">
    <text evidence="6">The sequence shown here is derived from an EMBL/GenBank/DDBJ whole genome shotgun (WGS) entry which is preliminary data.</text>
</comment>
<dbReference type="CDD" id="cd13585">
    <property type="entry name" value="PBP2_TMBP_like"/>
    <property type="match status" value="1"/>
</dbReference>
<accession>A0ABS7SA79</accession>
<feature type="signal peptide" evidence="5">
    <location>
        <begin position="1"/>
        <end position="24"/>
    </location>
</feature>
<dbReference type="SUPFAM" id="SSF53850">
    <property type="entry name" value="Periplasmic binding protein-like II"/>
    <property type="match status" value="1"/>
</dbReference>
<dbReference type="Gene3D" id="3.40.190.10">
    <property type="entry name" value="Periplasmic binding protein-like II"/>
    <property type="match status" value="1"/>
</dbReference>
<evidence type="ECO:0000256" key="1">
    <source>
        <dbReference type="ARBA" id="ARBA00004196"/>
    </source>
</evidence>
<name>A0ABS7SA79_9MICO</name>
<evidence type="ECO:0000256" key="3">
    <source>
        <dbReference type="ARBA" id="ARBA00022448"/>
    </source>
</evidence>